<dbReference type="Proteomes" id="UP000041254">
    <property type="component" value="Unassembled WGS sequence"/>
</dbReference>
<dbReference type="PANTHER" id="PTHR10885:SF0">
    <property type="entry name" value="ISOPENTENYL-DIPHOSPHATE DELTA-ISOMERASE"/>
    <property type="match status" value="1"/>
</dbReference>
<evidence type="ECO:0000259" key="3">
    <source>
        <dbReference type="PROSITE" id="PS51462"/>
    </source>
</evidence>
<protein>
    <recommendedName>
        <fullName evidence="6">PARP</fullName>
    </recommendedName>
</protein>
<evidence type="ECO:0000313" key="4">
    <source>
        <dbReference type="EMBL" id="CEM00860.1"/>
    </source>
</evidence>
<evidence type="ECO:0000259" key="2">
    <source>
        <dbReference type="PROSITE" id="PS50908"/>
    </source>
</evidence>
<dbReference type="SMART" id="SM00591">
    <property type="entry name" value="RWD"/>
    <property type="match status" value="1"/>
</dbReference>
<dbReference type="AlphaFoldDB" id="A0A0G4ESL5"/>
<dbReference type="InterPro" id="IPR012317">
    <property type="entry name" value="Poly(ADP-ribose)pol_cat_dom"/>
</dbReference>
<dbReference type="EMBL" id="CDMY01000300">
    <property type="protein sequence ID" value="CEM00860.1"/>
    <property type="molecule type" value="Genomic_DNA"/>
</dbReference>
<dbReference type="VEuPathDB" id="CryptoDB:Vbra_12995"/>
<dbReference type="CDD" id="cd23823">
    <property type="entry name" value="RWD_GCN2"/>
    <property type="match status" value="1"/>
</dbReference>
<dbReference type="SUPFAM" id="SSF54495">
    <property type="entry name" value="UBC-like"/>
    <property type="match status" value="1"/>
</dbReference>
<dbReference type="Pfam" id="PF00644">
    <property type="entry name" value="PARP"/>
    <property type="match status" value="1"/>
</dbReference>
<evidence type="ECO:0000313" key="5">
    <source>
        <dbReference type="Proteomes" id="UP000041254"/>
    </source>
</evidence>
<dbReference type="Gene3D" id="3.90.228.10">
    <property type="match status" value="1"/>
</dbReference>
<dbReference type="SUPFAM" id="SSF56399">
    <property type="entry name" value="ADP-ribosylation"/>
    <property type="match status" value="1"/>
</dbReference>
<organism evidence="4 5">
    <name type="scientific">Vitrella brassicaformis (strain CCMP3155)</name>
    <dbReference type="NCBI Taxonomy" id="1169540"/>
    <lineage>
        <taxon>Eukaryota</taxon>
        <taxon>Sar</taxon>
        <taxon>Alveolata</taxon>
        <taxon>Colpodellida</taxon>
        <taxon>Vitrellaceae</taxon>
        <taxon>Vitrella</taxon>
    </lineage>
</organism>
<feature type="domain" description="Nudix hydrolase" evidence="3">
    <location>
        <begin position="34"/>
        <end position="166"/>
    </location>
</feature>
<dbReference type="STRING" id="1169540.A0A0G4ESL5"/>
<dbReference type="InterPro" id="IPR000086">
    <property type="entry name" value="NUDIX_hydrolase_dom"/>
</dbReference>
<dbReference type="InParanoid" id="A0A0G4ESL5"/>
<dbReference type="Pfam" id="PF00293">
    <property type="entry name" value="NUDIX"/>
    <property type="match status" value="1"/>
</dbReference>
<dbReference type="InterPro" id="IPR015797">
    <property type="entry name" value="NUDIX_hydrolase-like_dom_sf"/>
</dbReference>
<feature type="domain" description="RWD" evidence="2">
    <location>
        <begin position="230"/>
        <end position="335"/>
    </location>
</feature>
<gene>
    <name evidence="4" type="ORF">Vbra_12995</name>
</gene>
<dbReference type="GO" id="GO:0003950">
    <property type="term" value="F:NAD+ poly-ADP-ribosyltransferase activity"/>
    <property type="evidence" value="ECO:0007669"/>
    <property type="project" value="InterPro"/>
</dbReference>
<evidence type="ECO:0000256" key="1">
    <source>
        <dbReference type="SAM" id="MobiDB-lite"/>
    </source>
</evidence>
<dbReference type="CDD" id="cd04697">
    <property type="entry name" value="NUDIX_Hydrolase"/>
    <property type="match status" value="1"/>
</dbReference>
<evidence type="ECO:0008006" key="6">
    <source>
        <dbReference type="Google" id="ProtNLM"/>
    </source>
</evidence>
<feature type="compositionally biased region" description="Basic and acidic residues" evidence="1">
    <location>
        <begin position="646"/>
        <end position="662"/>
    </location>
</feature>
<reference evidence="4 5" key="1">
    <citation type="submission" date="2014-11" db="EMBL/GenBank/DDBJ databases">
        <authorList>
            <person name="Zhu J."/>
            <person name="Qi W."/>
            <person name="Song R."/>
        </authorList>
    </citation>
    <scope>NUCLEOTIDE SEQUENCE [LARGE SCALE GENOMIC DNA]</scope>
</reference>
<dbReference type="PANTHER" id="PTHR10885">
    <property type="entry name" value="ISOPENTENYL-DIPHOSPHATE DELTA-ISOMERASE"/>
    <property type="match status" value="1"/>
</dbReference>
<name>A0A0G4ESL5_VITBC</name>
<dbReference type="SUPFAM" id="SSF55811">
    <property type="entry name" value="Nudix"/>
    <property type="match status" value="1"/>
</dbReference>
<feature type="region of interest" description="Disordered" evidence="1">
    <location>
        <begin position="641"/>
        <end position="675"/>
    </location>
</feature>
<dbReference type="PROSITE" id="PS50908">
    <property type="entry name" value="RWD"/>
    <property type="match status" value="1"/>
</dbReference>
<dbReference type="InterPro" id="IPR006575">
    <property type="entry name" value="RWD_dom"/>
</dbReference>
<proteinExistence type="predicted"/>
<dbReference type="Pfam" id="PF05773">
    <property type="entry name" value="RWD"/>
    <property type="match status" value="1"/>
</dbReference>
<dbReference type="OrthoDB" id="510307at2759"/>
<dbReference type="Gene3D" id="3.10.110.10">
    <property type="entry name" value="Ubiquitin Conjugating Enzyme"/>
    <property type="match status" value="1"/>
</dbReference>
<dbReference type="Gene3D" id="3.90.79.10">
    <property type="entry name" value="Nucleoside Triphosphate Pyrophosphohydrolase"/>
    <property type="match status" value="1"/>
</dbReference>
<dbReference type="InterPro" id="IPR016135">
    <property type="entry name" value="UBQ-conjugating_enzyme/RWD"/>
</dbReference>
<keyword evidence="5" id="KW-1185">Reference proteome</keyword>
<accession>A0A0G4ESL5</accession>
<dbReference type="PROSITE" id="PS51462">
    <property type="entry name" value="NUDIX"/>
    <property type="match status" value="1"/>
</dbReference>
<sequence>MAVSLSSGELIDIVDHDNSVISTATRREMRCDNLLHRSTACVVLDTTLKSLFIHKRTSVKDYFPSHFDVSFGGVVAAGESYEDNVVREIKEEAGIEGAKLHQLTTVYHEDDRARVFTCIFLTVFAGDVTDLIAQPEEVEYIEKVAVEEVQRRIDSGVPFTGDAKRVFATVRQFLQSAEAIEVLEGLAEADVGNPVVDELDDWEDGLTAAIEQVERIVTPCNEELESTRAEEILALKDIYGDDFVALSNDLIFIKLRPLALTHEHGDEHGVIASLMILLTSKYPFRCPVFEIDSDKLTLAQADSLWGLLEREAGRLIGGVMLHELVSVATHFISEVIEEERRRAEEADRKQKQEADEAAVFEGSGHEHINLSPAHATLPSAPSIFKYSPQRYVCLSTVLKQLPPHQKVVHVETILRDDHARRFEREQQRLEEKFSGQPVGHWTYHPTKVYCAFHGTSYGRVRSIVRRGLLVPGSANDVTHKTDEGFYGRGIYLSPSASVSFGYCGAEGRLLVCAVLLGRPYRCHHTILGGTKVEGFDTHMSANEQEWIFFTPDTVLPVYVIRVCDGMDRAVPSYAPKPPPLAALLNDGITGVDSLPTKGKDPGARKTAQERLLARARKFLPYGYGPGGEKMIVEAAGEIDDDEEDYWPDREMNGPHLGDEFQAAREQSGGAGSSGE</sequence>